<organism evidence="4">
    <name type="scientific">Trepomonas sp. PC1</name>
    <dbReference type="NCBI Taxonomy" id="1076344"/>
    <lineage>
        <taxon>Eukaryota</taxon>
        <taxon>Metamonada</taxon>
        <taxon>Diplomonadida</taxon>
        <taxon>Hexamitidae</taxon>
        <taxon>Hexamitinae</taxon>
        <taxon>Trepomonas</taxon>
    </lineage>
</organism>
<protein>
    <submittedName>
        <fullName evidence="4">HMG (High mobility group) box domain-containing protein</fullName>
    </submittedName>
</protein>
<dbReference type="EMBL" id="GDID01003833">
    <property type="protein sequence ID" value="JAP92773.1"/>
    <property type="molecule type" value="Transcribed_RNA"/>
</dbReference>
<evidence type="ECO:0000256" key="2">
    <source>
        <dbReference type="SAM" id="MobiDB-lite"/>
    </source>
</evidence>
<evidence type="ECO:0000313" key="4">
    <source>
        <dbReference type="EMBL" id="JAP92773.1"/>
    </source>
</evidence>
<feature type="compositionally biased region" description="Basic and acidic residues" evidence="2">
    <location>
        <begin position="172"/>
        <end position="189"/>
    </location>
</feature>
<dbReference type="GO" id="GO:0003677">
    <property type="term" value="F:DNA binding"/>
    <property type="evidence" value="ECO:0007669"/>
    <property type="project" value="UniProtKB-UniRule"/>
</dbReference>
<feature type="region of interest" description="Disordered" evidence="2">
    <location>
        <begin position="169"/>
        <end position="189"/>
    </location>
</feature>
<dbReference type="AlphaFoldDB" id="A0A146K7I0"/>
<dbReference type="InterPro" id="IPR036910">
    <property type="entry name" value="HMG_box_dom_sf"/>
</dbReference>
<dbReference type="InterPro" id="IPR009071">
    <property type="entry name" value="HMG_box_dom"/>
</dbReference>
<dbReference type="SUPFAM" id="SSF47095">
    <property type="entry name" value="HMG-box"/>
    <property type="match status" value="2"/>
</dbReference>
<dbReference type="PROSITE" id="PS50118">
    <property type="entry name" value="HMG_BOX_2"/>
    <property type="match status" value="1"/>
</dbReference>
<evidence type="ECO:0000256" key="1">
    <source>
        <dbReference type="PROSITE-ProRule" id="PRU00267"/>
    </source>
</evidence>
<keyword evidence="1" id="KW-0238">DNA-binding</keyword>
<sequence>SKPQSAYTLFMRDYKNKEVPNPEGKAPSVLWNELLPEKQEIYKQNAKLLQDEYQVKIAEFYQQNPQELEKDQLAKTKQKERRILLNSISKDAHDLLEDAGFVAFCTAHVLKVSGLKPNLKVKQMLSKKWESMTEDEKTKFEDGFEKMHLQQQIQLVNYYDDWVNSLKRKAREQKEQKEKDKANQEETKE</sequence>
<evidence type="ECO:0000259" key="3">
    <source>
        <dbReference type="PROSITE" id="PS50118"/>
    </source>
</evidence>
<name>A0A146K7I0_9EUKA</name>
<dbReference type="Gene3D" id="1.10.30.10">
    <property type="entry name" value="High mobility group box domain"/>
    <property type="match status" value="2"/>
</dbReference>
<proteinExistence type="predicted"/>
<gene>
    <name evidence="4" type="ORF">TPC1_15174</name>
</gene>
<feature type="non-terminal residue" evidence="4">
    <location>
        <position position="1"/>
    </location>
</feature>
<keyword evidence="1" id="KW-0539">Nucleus</keyword>
<dbReference type="GO" id="GO:0005634">
    <property type="term" value="C:nucleus"/>
    <property type="evidence" value="ECO:0007669"/>
    <property type="project" value="UniProtKB-UniRule"/>
</dbReference>
<feature type="domain" description="HMG box" evidence="3">
    <location>
        <begin position="1"/>
        <end position="61"/>
    </location>
</feature>
<accession>A0A146K7I0</accession>
<reference evidence="4" key="1">
    <citation type="submission" date="2015-07" db="EMBL/GenBank/DDBJ databases">
        <title>Adaptation to a free-living lifestyle via gene acquisitions in the diplomonad Trepomonas sp. PC1.</title>
        <authorList>
            <person name="Xu F."/>
            <person name="Jerlstrom-Hultqvist J."/>
            <person name="Kolisko M."/>
            <person name="Simpson A.G.B."/>
            <person name="Roger A.J."/>
            <person name="Svard S.G."/>
            <person name="Andersson J.O."/>
        </authorList>
    </citation>
    <scope>NUCLEOTIDE SEQUENCE</scope>
    <source>
        <strain evidence="4">PC1</strain>
    </source>
</reference>
<feature type="DNA-binding region" description="HMG box" evidence="1">
    <location>
        <begin position="1"/>
        <end position="61"/>
    </location>
</feature>